<evidence type="ECO:0000313" key="4">
    <source>
        <dbReference type="EMBL" id="OQV13142.1"/>
    </source>
</evidence>
<dbReference type="GO" id="GO:0000028">
    <property type="term" value="P:ribosomal small subunit assembly"/>
    <property type="evidence" value="ECO:0007669"/>
    <property type="project" value="TreeGrafter"/>
</dbReference>
<comment type="caution">
    <text evidence="4">The sequence shown here is derived from an EMBL/GenBank/DDBJ whole genome shotgun (WGS) entry which is preliminary data.</text>
</comment>
<dbReference type="GO" id="GO:0003735">
    <property type="term" value="F:structural constituent of ribosome"/>
    <property type="evidence" value="ECO:0007669"/>
    <property type="project" value="InterPro"/>
</dbReference>
<evidence type="ECO:0000256" key="1">
    <source>
        <dbReference type="ARBA" id="ARBA00010014"/>
    </source>
</evidence>
<dbReference type="GO" id="GO:0022627">
    <property type="term" value="C:cytosolic small ribosomal subunit"/>
    <property type="evidence" value="ECO:0007669"/>
    <property type="project" value="TreeGrafter"/>
</dbReference>
<dbReference type="PANTHER" id="PTHR11710">
    <property type="entry name" value="40S RIBOSOMAL PROTEIN S19"/>
    <property type="match status" value="1"/>
</dbReference>
<name>A0A1W0WD98_HYPEX</name>
<dbReference type="Proteomes" id="UP000192578">
    <property type="component" value="Unassembled WGS sequence"/>
</dbReference>
<dbReference type="InterPro" id="IPR036388">
    <property type="entry name" value="WH-like_DNA-bd_sf"/>
</dbReference>
<dbReference type="InterPro" id="IPR018277">
    <property type="entry name" value="Ribosomal_eS19_CS"/>
</dbReference>
<dbReference type="PROSITE" id="PS00628">
    <property type="entry name" value="RIBOSOMAL_S19E"/>
    <property type="match status" value="1"/>
</dbReference>
<keyword evidence="5" id="KW-1185">Reference proteome</keyword>
<evidence type="ECO:0000313" key="5">
    <source>
        <dbReference type="Proteomes" id="UP000192578"/>
    </source>
</evidence>
<dbReference type="GO" id="GO:0003723">
    <property type="term" value="F:RNA binding"/>
    <property type="evidence" value="ECO:0007669"/>
    <property type="project" value="TreeGrafter"/>
</dbReference>
<dbReference type="InterPro" id="IPR001266">
    <property type="entry name" value="Ribosomal_eS19"/>
</dbReference>
<dbReference type="SMART" id="SM01413">
    <property type="entry name" value="Ribosomal_S19e"/>
    <property type="match status" value="1"/>
</dbReference>
<dbReference type="OrthoDB" id="428974at2759"/>
<keyword evidence="2 4" id="KW-0689">Ribosomal protein</keyword>
<dbReference type="SUPFAM" id="SSF46785">
    <property type="entry name" value="Winged helix' DNA-binding domain"/>
    <property type="match status" value="1"/>
</dbReference>
<dbReference type="Pfam" id="PF01090">
    <property type="entry name" value="Ribosomal_S19e"/>
    <property type="match status" value="1"/>
</dbReference>
<dbReference type="Gene3D" id="1.10.10.10">
    <property type="entry name" value="Winged helix-like DNA-binding domain superfamily/Winged helix DNA-binding domain"/>
    <property type="match status" value="1"/>
</dbReference>
<dbReference type="GO" id="GO:0006412">
    <property type="term" value="P:translation"/>
    <property type="evidence" value="ECO:0007669"/>
    <property type="project" value="InterPro"/>
</dbReference>
<dbReference type="InterPro" id="IPR036390">
    <property type="entry name" value="WH_DNA-bd_sf"/>
</dbReference>
<keyword evidence="3" id="KW-0687">Ribonucleoprotein</keyword>
<dbReference type="SMR" id="A0A1W0WD98"/>
<proteinExistence type="inferred from homology"/>
<comment type="similarity">
    <text evidence="1">Belongs to the eukaryotic ribosomal protein eS19 family.</text>
</comment>
<gene>
    <name evidence="4" type="ORF">BV898_12575</name>
</gene>
<protein>
    <submittedName>
        <fullName evidence="4">40S ribosomal protein S19</fullName>
    </submittedName>
</protein>
<evidence type="ECO:0000256" key="3">
    <source>
        <dbReference type="ARBA" id="ARBA00023274"/>
    </source>
</evidence>
<sequence>MPKVSVKDVNQQDFVKELANYLKKKGQLKVPDWVDVVKTGRFKELSPSEDDWFYTRTASIARRLYIRSPTGIGAFIRVYGGRKRNGSHPAHYCVASSSVVRKAVQGLEALKLVEIDPENGGRRLTSQGKRDLDRIAHQVWKKSKEMVLGTVDNPIFRTARR</sequence>
<reference evidence="5" key="1">
    <citation type="submission" date="2017-01" db="EMBL/GenBank/DDBJ databases">
        <title>Comparative genomics of anhydrobiosis in the tardigrade Hypsibius dujardini.</title>
        <authorList>
            <person name="Yoshida Y."/>
            <person name="Koutsovoulos G."/>
            <person name="Laetsch D."/>
            <person name="Stevens L."/>
            <person name="Kumar S."/>
            <person name="Horikawa D."/>
            <person name="Ishino K."/>
            <person name="Komine S."/>
            <person name="Tomita M."/>
            <person name="Blaxter M."/>
            <person name="Arakawa K."/>
        </authorList>
    </citation>
    <scope>NUCLEOTIDE SEQUENCE [LARGE SCALE GENOMIC DNA]</scope>
    <source>
        <strain evidence="5">Z151</strain>
    </source>
</reference>
<dbReference type="EMBL" id="MTYJ01000129">
    <property type="protein sequence ID" value="OQV13142.1"/>
    <property type="molecule type" value="Genomic_DNA"/>
</dbReference>
<dbReference type="AlphaFoldDB" id="A0A1W0WD98"/>
<organism evidence="4 5">
    <name type="scientific">Hypsibius exemplaris</name>
    <name type="common">Freshwater tardigrade</name>
    <dbReference type="NCBI Taxonomy" id="2072580"/>
    <lineage>
        <taxon>Eukaryota</taxon>
        <taxon>Metazoa</taxon>
        <taxon>Ecdysozoa</taxon>
        <taxon>Tardigrada</taxon>
        <taxon>Eutardigrada</taxon>
        <taxon>Parachela</taxon>
        <taxon>Hypsibioidea</taxon>
        <taxon>Hypsibiidae</taxon>
        <taxon>Hypsibius</taxon>
    </lineage>
</organism>
<dbReference type="PANTHER" id="PTHR11710:SF0">
    <property type="entry name" value="40S RIBOSOMAL PROTEIN S19"/>
    <property type="match status" value="1"/>
</dbReference>
<dbReference type="FunFam" id="1.10.10.10:FF:000118">
    <property type="entry name" value="40S ribosomal protein S19"/>
    <property type="match status" value="1"/>
</dbReference>
<evidence type="ECO:0000256" key="2">
    <source>
        <dbReference type="ARBA" id="ARBA00022980"/>
    </source>
</evidence>
<accession>A0A1W0WD98</accession>